<evidence type="ECO:0000259" key="1">
    <source>
        <dbReference type="Pfam" id="PF11799"/>
    </source>
</evidence>
<protein>
    <submittedName>
        <fullName evidence="3">Uncharacterized protein DUF4113</fullName>
    </submittedName>
</protein>
<dbReference type="Proteomes" id="UP000245466">
    <property type="component" value="Unassembled WGS sequence"/>
</dbReference>
<dbReference type="GO" id="GO:0003684">
    <property type="term" value="F:damaged DNA binding"/>
    <property type="evidence" value="ECO:0007669"/>
    <property type="project" value="InterPro"/>
</dbReference>
<proteinExistence type="predicted"/>
<name>A0A2U1B2G1_9BACT</name>
<gene>
    <name evidence="3" type="ORF">C8E01_10211</name>
</gene>
<keyword evidence="4" id="KW-1185">Reference proteome</keyword>
<accession>A0A2U1B2G1</accession>
<organism evidence="3 4">
    <name type="scientific">Pontibacter virosus</name>
    <dbReference type="NCBI Taxonomy" id="1765052"/>
    <lineage>
        <taxon>Bacteria</taxon>
        <taxon>Pseudomonadati</taxon>
        <taxon>Bacteroidota</taxon>
        <taxon>Cytophagia</taxon>
        <taxon>Cytophagales</taxon>
        <taxon>Hymenobacteraceae</taxon>
        <taxon>Pontibacter</taxon>
    </lineage>
</organism>
<dbReference type="InterPro" id="IPR025188">
    <property type="entry name" value="DUF4113"/>
</dbReference>
<sequence>MPVASNSDIELIHYASIALKEIYRDGYWYKKSGVIVSEIVPDNQVQLDLLDTVDRDKHARLMGVIDGLTDRFGRSKVRIATQGVDNTWMLKSDFKSPCYTTRIDEIQKVYVR</sequence>
<evidence type="ECO:0000313" key="4">
    <source>
        <dbReference type="Proteomes" id="UP000245466"/>
    </source>
</evidence>
<feature type="domain" description="DUF4113" evidence="2">
    <location>
        <begin position="60"/>
        <end position="109"/>
    </location>
</feature>
<dbReference type="AlphaFoldDB" id="A0A2U1B2G1"/>
<dbReference type="Pfam" id="PF13438">
    <property type="entry name" value="DUF4113"/>
    <property type="match status" value="1"/>
</dbReference>
<evidence type="ECO:0000313" key="3">
    <source>
        <dbReference type="EMBL" id="PVY42838.1"/>
    </source>
</evidence>
<dbReference type="EMBL" id="QEKI01000002">
    <property type="protein sequence ID" value="PVY42838.1"/>
    <property type="molecule type" value="Genomic_DNA"/>
</dbReference>
<dbReference type="GO" id="GO:0006281">
    <property type="term" value="P:DNA repair"/>
    <property type="evidence" value="ECO:0007669"/>
    <property type="project" value="InterPro"/>
</dbReference>
<feature type="domain" description="DNA polymerase Y-family little finger" evidence="1">
    <location>
        <begin position="2"/>
        <end position="49"/>
    </location>
</feature>
<dbReference type="InterPro" id="IPR017961">
    <property type="entry name" value="DNA_pol_Y-fam_little_finger"/>
</dbReference>
<comment type="caution">
    <text evidence="3">The sequence shown here is derived from an EMBL/GenBank/DDBJ whole genome shotgun (WGS) entry which is preliminary data.</text>
</comment>
<dbReference type="Pfam" id="PF11799">
    <property type="entry name" value="IMS_C"/>
    <property type="match status" value="1"/>
</dbReference>
<reference evidence="3 4" key="1">
    <citation type="submission" date="2018-04" db="EMBL/GenBank/DDBJ databases">
        <title>Genomic Encyclopedia of Type Strains, Phase IV (KMG-IV): sequencing the most valuable type-strain genomes for metagenomic binning, comparative biology and taxonomic classification.</title>
        <authorList>
            <person name="Goeker M."/>
        </authorList>
    </citation>
    <scope>NUCLEOTIDE SEQUENCE [LARGE SCALE GENOMIC DNA]</scope>
    <source>
        <strain evidence="3 4">DSM 100231</strain>
    </source>
</reference>
<evidence type="ECO:0000259" key="2">
    <source>
        <dbReference type="Pfam" id="PF13438"/>
    </source>
</evidence>